<accession>A0A6N6VU59</accession>
<dbReference type="SUPFAM" id="SSF55060">
    <property type="entry name" value="GHMP Kinase, C-terminal domain"/>
    <property type="match status" value="1"/>
</dbReference>
<feature type="domain" description="Mvd1 C-terminal" evidence="2">
    <location>
        <begin position="234"/>
        <end position="352"/>
    </location>
</feature>
<dbReference type="AlphaFoldDB" id="A0A6N6VU59"/>
<dbReference type="OrthoDB" id="5289480at2"/>
<dbReference type="Gene3D" id="3.30.70.890">
    <property type="entry name" value="GHMP kinase, C-terminal domain"/>
    <property type="match status" value="1"/>
</dbReference>
<dbReference type="SUPFAM" id="SSF54211">
    <property type="entry name" value="Ribosomal protein S5 domain 2-like"/>
    <property type="match status" value="1"/>
</dbReference>
<name>A0A6N6VU59_9BACT</name>
<dbReference type="InterPro" id="IPR020568">
    <property type="entry name" value="Ribosomal_Su5_D2-typ_SF"/>
</dbReference>
<evidence type="ECO:0000313" key="5">
    <source>
        <dbReference type="Proteomes" id="UP000437748"/>
    </source>
</evidence>
<proteinExistence type="predicted"/>
<comment type="caution">
    <text evidence="4">The sequence shown here is derived from an EMBL/GenBank/DDBJ whole genome shotgun (WGS) entry which is preliminary data.</text>
</comment>
<dbReference type="Pfam" id="PF18376">
    <property type="entry name" value="MDD_C"/>
    <property type="match status" value="1"/>
</dbReference>
<dbReference type="InterPro" id="IPR041431">
    <property type="entry name" value="Mvd1_C"/>
</dbReference>
<dbReference type="EMBL" id="WFLM01000002">
    <property type="protein sequence ID" value="KAB8039723.1"/>
    <property type="molecule type" value="Genomic_DNA"/>
</dbReference>
<dbReference type="GO" id="GO:0019287">
    <property type="term" value="P:isopentenyl diphosphate biosynthetic process, mevalonate pathway"/>
    <property type="evidence" value="ECO:0007669"/>
    <property type="project" value="InterPro"/>
</dbReference>
<keyword evidence="5" id="KW-1185">Reference proteome</keyword>
<keyword evidence="1" id="KW-0175">Coiled coil</keyword>
<dbReference type="GO" id="GO:0004163">
    <property type="term" value="F:diphosphomevalonate decarboxylase activity"/>
    <property type="evidence" value="ECO:0007669"/>
    <property type="project" value="UniProtKB-EC"/>
</dbReference>
<gene>
    <name evidence="4" type="primary">mvaD</name>
    <name evidence="4" type="ORF">GCL60_05530</name>
</gene>
<dbReference type="InterPro" id="IPR029765">
    <property type="entry name" value="Mev_diP_decarb"/>
</dbReference>
<dbReference type="InterPro" id="IPR014721">
    <property type="entry name" value="Ribsml_uS5_D2-typ_fold_subgr"/>
</dbReference>
<dbReference type="NCBIfam" id="TIGR01240">
    <property type="entry name" value="mevDPdecarb"/>
    <property type="match status" value="1"/>
</dbReference>
<dbReference type="Gene3D" id="3.30.230.10">
    <property type="match status" value="1"/>
</dbReference>
<evidence type="ECO:0000313" key="4">
    <source>
        <dbReference type="EMBL" id="KAB8039723.1"/>
    </source>
</evidence>
<protein>
    <submittedName>
        <fullName evidence="4">Diphosphomevalonate decarboxylase</fullName>
        <ecNumber evidence="4">4.1.1.33</ecNumber>
    </submittedName>
</protein>
<dbReference type="EC" id="4.1.1.33" evidence="4"/>
<dbReference type="GO" id="GO:0005829">
    <property type="term" value="C:cytosol"/>
    <property type="evidence" value="ECO:0007669"/>
    <property type="project" value="InterPro"/>
</dbReference>
<evidence type="ECO:0000259" key="3">
    <source>
        <dbReference type="Pfam" id="PF22700"/>
    </source>
</evidence>
<keyword evidence="4" id="KW-0456">Lyase</keyword>
<organism evidence="4 5">
    <name type="scientific">Silvanigrella paludirubra</name>
    <dbReference type="NCBI Taxonomy" id="2499159"/>
    <lineage>
        <taxon>Bacteria</taxon>
        <taxon>Pseudomonadati</taxon>
        <taxon>Bdellovibrionota</taxon>
        <taxon>Oligoflexia</taxon>
        <taxon>Silvanigrellales</taxon>
        <taxon>Silvanigrellaceae</taxon>
        <taxon>Silvanigrella</taxon>
    </lineage>
</organism>
<evidence type="ECO:0000259" key="2">
    <source>
        <dbReference type="Pfam" id="PF18376"/>
    </source>
</evidence>
<reference evidence="4 5" key="1">
    <citation type="submission" date="2019-10" db="EMBL/GenBank/DDBJ databases">
        <title>New species of Slilvanegrellaceae.</title>
        <authorList>
            <person name="Pitt A."/>
            <person name="Hahn M.W."/>
        </authorList>
    </citation>
    <scope>NUCLEOTIDE SEQUENCE [LARGE SCALE GENOMIC DNA]</scope>
    <source>
        <strain evidence="4 5">SP-Ram-0.45-NSY-1</strain>
    </source>
</reference>
<dbReference type="InterPro" id="IPR036554">
    <property type="entry name" value="GHMP_kinase_C_sf"/>
</dbReference>
<dbReference type="InterPro" id="IPR053859">
    <property type="entry name" value="MVD-like_N"/>
</dbReference>
<dbReference type="PANTHER" id="PTHR10977:SF3">
    <property type="entry name" value="DIPHOSPHOMEVALONATE DECARBOXYLASE"/>
    <property type="match status" value="1"/>
</dbReference>
<dbReference type="Proteomes" id="UP000437748">
    <property type="component" value="Unassembled WGS sequence"/>
</dbReference>
<dbReference type="PANTHER" id="PTHR10977">
    <property type="entry name" value="DIPHOSPHOMEVALONATE DECARBOXYLASE"/>
    <property type="match status" value="1"/>
</dbReference>
<feature type="coiled-coil region" evidence="1">
    <location>
        <begin position="6"/>
        <end position="33"/>
    </location>
</feature>
<sequence length="401" mass="45622">MNNTLIKDIPAELERLQNKLLELRKQGKLFIQNGDVGYSSAPSNIALLKYWGKETNREQIPLNSSLSYTIGGFRSFTKVTALGRFLPNEEKTVSYFKNKLFLDENSKENKLPPKMDRLIRSILFPFADEISIEINSHNNFPTACGIASSASGYAALVGAIADLLQLEKHFSKLELLFWLSEWARLGSGSATRSVFTSEEESFVKWEAPILNKNKFTNTSSVKFHPKWRQLQHSVFILNSSEKQTSSSDGHKYAQTSPLNIIRTSGISHKLKLLQKALLEFDFECVQSLTEEDAYSMHAVMQTGEPKACYLTNEVSNLIGLFIQLRNEYDVKAFWTLDAGPNIHILYMPEAKIMLQKFHEISQTMIEREIKILTNSFNEGLLIGKNSFNRVKNINTLESYLK</sequence>
<dbReference type="RefSeq" id="WP_153419157.1">
    <property type="nucleotide sequence ID" value="NZ_WFLM01000002.1"/>
</dbReference>
<feature type="domain" description="Diphosphomevalonate decarboxylase-like N-terminal" evidence="3">
    <location>
        <begin position="41"/>
        <end position="207"/>
    </location>
</feature>
<evidence type="ECO:0000256" key="1">
    <source>
        <dbReference type="SAM" id="Coils"/>
    </source>
</evidence>
<dbReference type="Pfam" id="PF22700">
    <property type="entry name" value="MVD-like_N"/>
    <property type="match status" value="1"/>
</dbReference>